<organism evidence="8 9">
    <name type="scientific">Marinobacter subterrani</name>
    <dbReference type="NCBI Taxonomy" id="1658765"/>
    <lineage>
        <taxon>Bacteria</taxon>
        <taxon>Pseudomonadati</taxon>
        <taxon>Pseudomonadota</taxon>
        <taxon>Gammaproteobacteria</taxon>
        <taxon>Pseudomonadales</taxon>
        <taxon>Marinobacteraceae</taxon>
        <taxon>Marinobacter</taxon>
    </lineage>
</organism>
<keyword evidence="9" id="KW-1185">Reference proteome</keyword>
<evidence type="ECO:0000256" key="4">
    <source>
        <dbReference type="ARBA" id="ARBA00023004"/>
    </source>
</evidence>
<evidence type="ECO:0000256" key="3">
    <source>
        <dbReference type="ARBA" id="ARBA00023002"/>
    </source>
</evidence>
<dbReference type="EMBL" id="LFBU01000001">
    <property type="protein sequence ID" value="KMQ75496.1"/>
    <property type="molecule type" value="Genomic_DNA"/>
</dbReference>
<sequence length="216" mass="23765">MTHDLFAELPPEPTCESLMEGAVVLRQFALAETDQLLAGIRQVTAQAPLRQMKTPGGHTMSVAMSCCGEQGWVTDSRGYRYQPEDPVSDQPWPAMPEALYRFAGRAADAAGFPGFEPDSCLINCYRPGAKMGLHQDRDEQDFSQPIVSVSLGLPVVFQFGGLKRNERPIKVPLAHGDVVVWGGPARLRYHGVLTLKAGEHPLTGACRYNLTFRRAR</sequence>
<protein>
    <submittedName>
        <fullName evidence="8">Alkylated DNA repair dioxygenase AlkB</fullName>
        <ecNumber evidence="8">1.14.11.33</ecNumber>
    </submittedName>
</protein>
<feature type="binding site" evidence="5">
    <location>
        <begin position="123"/>
        <end position="125"/>
    </location>
    <ligand>
        <name>2-oxoglutarate</name>
        <dbReference type="ChEBI" id="CHEBI:16810"/>
    </ligand>
</feature>
<reference evidence="8 9" key="1">
    <citation type="submission" date="2015-06" db="EMBL/GenBank/DDBJ databases">
        <title>Marinobacter subterrani, a genetically tractable neutrophilic iron-oxidizing strain isolated from the Soudan Iron Mine.</title>
        <authorList>
            <person name="Bonis B.M."/>
            <person name="Gralnick J.A."/>
        </authorList>
    </citation>
    <scope>NUCLEOTIDE SEQUENCE [LARGE SCALE GENOMIC DNA]</scope>
    <source>
        <strain evidence="8 9">JG233</strain>
    </source>
</reference>
<feature type="binding site" evidence="6">
    <location>
        <position position="136"/>
    </location>
    <ligand>
        <name>Fe cation</name>
        <dbReference type="ChEBI" id="CHEBI:24875"/>
        <note>catalytic</note>
    </ligand>
</feature>
<dbReference type="InterPro" id="IPR005123">
    <property type="entry name" value="Oxoglu/Fe-dep_dioxygenase_dom"/>
</dbReference>
<accession>A0A0J7JCF5</accession>
<dbReference type="GO" id="GO:0035513">
    <property type="term" value="P:oxidative RNA demethylation"/>
    <property type="evidence" value="ECO:0007669"/>
    <property type="project" value="TreeGrafter"/>
</dbReference>
<evidence type="ECO:0000256" key="6">
    <source>
        <dbReference type="PIRSR" id="PIRSR604574-2"/>
    </source>
</evidence>
<feature type="binding site" evidence="5">
    <location>
        <begin position="207"/>
        <end position="213"/>
    </location>
    <ligand>
        <name>2-oxoglutarate</name>
        <dbReference type="ChEBI" id="CHEBI:16810"/>
    </ligand>
</feature>
<feature type="binding site" evidence="5">
    <location>
        <position position="138"/>
    </location>
    <ligand>
        <name>substrate</name>
    </ligand>
</feature>
<name>A0A0J7JCF5_9GAMM</name>
<dbReference type="STRING" id="1658765.Msub_11704"/>
<feature type="binding site" evidence="6">
    <location>
        <position position="134"/>
    </location>
    <ligand>
        <name>Fe cation</name>
        <dbReference type="ChEBI" id="CHEBI:24875"/>
        <note>catalytic</note>
    </ligand>
</feature>
<dbReference type="GO" id="GO:0005737">
    <property type="term" value="C:cytoplasm"/>
    <property type="evidence" value="ECO:0007669"/>
    <property type="project" value="TreeGrafter"/>
</dbReference>
<dbReference type="PANTHER" id="PTHR16557:SF2">
    <property type="entry name" value="NUCLEIC ACID DIOXYGENASE ALKBH1"/>
    <property type="match status" value="1"/>
</dbReference>
<feature type="binding site" evidence="5">
    <location>
        <position position="72"/>
    </location>
    <ligand>
        <name>substrate</name>
    </ligand>
</feature>
<evidence type="ECO:0000256" key="1">
    <source>
        <dbReference type="ARBA" id="ARBA00022723"/>
    </source>
</evidence>
<dbReference type="SUPFAM" id="SSF51197">
    <property type="entry name" value="Clavaminate synthase-like"/>
    <property type="match status" value="1"/>
</dbReference>
<comment type="caution">
    <text evidence="8">The sequence shown here is derived from an EMBL/GenBank/DDBJ whole genome shotgun (WGS) entry which is preliminary data.</text>
</comment>
<feature type="binding site" evidence="5">
    <location>
        <begin position="79"/>
        <end position="81"/>
    </location>
    <ligand>
        <name>substrate</name>
    </ligand>
</feature>
<feature type="binding site" evidence="6">
    <location>
        <position position="190"/>
    </location>
    <ligand>
        <name>Fe cation</name>
        <dbReference type="ChEBI" id="CHEBI:24875"/>
        <note>catalytic</note>
    </ligand>
</feature>
<gene>
    <name evidence="8" type="ORF">Msub_11704</name>
</gene>
<evidence type="ECO:0000256" key="5">
    <source>
        <dbReference type="PIRSR" id="PIRSR604574-1"/>
    </source>
</evidence>
<dbReference type="PROSITE" id="PS51471">
    <property type="entry name" value="FE2OG_OXY"/>
    <property type="match status" value="1"/>
</dbReference>
<dbReference type="PANTHER" id="PTHR16557">
    <property type="entry name" value="ALKYLATED DNA REPAIR PROTEIN ALKB-RELATED"/>
    <property type="match status" value="1"/>
</dbReference>
<comment type="cofactor">
    <cofactor evidence="6">
        <name>Fe(2+)</name>
        <dbReference type="ChEBI" id="CHEBI:29033"/>
    </cofactor>
    <text evidence="6">Binds 1 Fe(2+) ion per subunit.</text>
</comment>
<dbReference type="GO" id="GO:0008198">
    <property type="term" value="F:ferrous iron binding"/>
    <property type="evidence" value="ECO:0007669"/>
    <property type="project" value="TreeGrafter"/>
</dbReference>
<dbReference type="NCBIfam" id="NF011930">
    <property type="entry name" value="PRK15401.1"/>
    <property type="match status" value="1"/>
</dbReference>
<feature type="binding site" evidence="5">
    <location>
        <position position="164"/>
    </location>
    <ligand>
        <name>substrate</name>
    </ligand>
</feature>
<evidence type="ECO:0000313" key="8">
    <source>
        <dbReference type="EMBL" id="KMQ75496.1"/>
    </source>
</evidence>
<keyword evidence="4 6" id="KW-0408">Iron</keyword>
<dbReference type="InterPro" id="IPR027450">
    <property type="entry name" value="AlkB-like"/>
</dbReference>
<keyword evidence="1 6" id="KW-0479">Metal-binding</keyword>
<dbReference type="Proteomes" id="UP000036102">
    <property type="component" value="Unassembled WGS sequence"/>
</dbReference>
<dbReference type="OrthoDB" id="9796932at2"/>
<dbReference type="EC" id="1.14.11.33" evidence="8"/>
<dbReference type="GO" id="GO:0035515">
    <property type="term" value="F:oxidative RNA demethylase activity"/>
    <property type="evidence" value="ECO:0007669"/>
    <property type="project" value="TreeGrafter"/>
</dbReference>
<dbReference type="Gene3D" id="2.60.120.590">
    <property type="entry name" value="Alpha-ketoglutarate-dependent dioxygenase AlkB-like"/>
    <property type="match status" value="1"/>
</dbReference>
<keyword evidence="2 8" id="KW-0223">Dioxygenase</keyword>
<dbReference type="Pfam" id="PF13532">
    <property type="entry name" value="2OG-FeII_Oxy_2"/>
    <property type="match status" value="1"/>
</dbReference>
<dbReference type="InterPro" id="IPR004574">
    <property type="entry name" value="Alkb"/>
</dbReference>
<dbReference type="PATRIC" id="fig|1658765.3.peg.1695"/>
<feature type="domain" description="Fe2OG dioxygenase" evidence="7">
    <location>
        <begin position="116"/>
        <end position="216"/>
    </location>
</feature>
<evidence type="ECO:0000256" key="2">
    <source>
        <dbReference type="ARBA" id="ARBA00022964"/>
    </source>
</evidence>
<evidence type="ECO:0000313" key="9">
    <source>
        <dbReference type="Proteomes" id="UP000036102"/>
    </source>
</evidence>
<evidence type="ECO:0000259" key="7">
    <source>
        <dbReference type="PROSITE" id="PS51471"/>
    </source>
</evidence>
<dbReference type="RefSeq" id="WP_048495582.1">
    <property type="nucleotide sequence ID" value="NZ_JADQCF010000048.1"/>
</dbReference>
<proteinExistence type="predicted"/>
<dbReference type="AlphaFoldDB" id="A0A0J7JCF5"/>
<keyword evidence="3 8" id="KW-0560">Oxidoreductase</keyword>
<dbReference type="GO" id="GO:0035516">
    <property type="term" value="F:broad specificity oxidative DNA demethylase activity"/>
    <property type="evidence" value="ECO:0007669"/>
    <property type="project" value="UniProtKB-EC"/>
</dbReference>
<dbReference type="InterPro" id="IPR037151">
    <property type="entry name" value="AlkB-like_sf"/>
</dbReference>